<dbReference type="eggNOG" id="COG0431">
    <property type="taxonomic scope" value="Bacteria"/>
</dbReference>
<dbReference type="InterPro" id="IPR029039">
    <property type="entry name" value="Flavoprotein-like_sf"/>
</dbReference>
<dbReference type="PANTHER" id="PTHR30543">
    <property type="entry name" value="CHROMATE REDUCTASE"/>
    <property type="match status" value="1"/>
</dbReference>
<dbReference type="Gene3D" id="3.40.50.360">
    <property type="match status" value="1"/>
</dbReference>
<name>A0A081KEE9_9GAMM</name>
<accession>A0A081KEE9</accession>
<keyword evidence="1" id="KW-0285">Flavoprotein</keyword>
<evidence type="ECO:0000256" key="1">
    <source>
        <dbReference type="ARBA" id="ARBA00022643"/>
    </source>
</evidence>
<dbReference type="GO" id="GO:0016491">
    <property type="term" value="F:oxidoreductase activity"/>
    <property type="evidence" value="ECO:0007669"/>
    <property type="project" value="InterPro"/>
</dbReference>
<dbReference type="InterPro" id="IPR005025">
    <property type="entry name" value="FMN_Rdtase-like_dom"/>
</dbReference>
<dbReference type="PANTHER" id="PTHR30543:SF31">
    <property type="entry name" value="NADPH-DEPENDENT AZOREDUCTASE AZR"/>
    <property type="match status" value="1"/>
</dbReference>
<comment type="caution">
    <text evidence="3">The sequence shown here is derived from an EMBL/GenBank/DDBJ whole genome shotgun (WGS) entry which is preliminary data.</text>
</comment>
<dbReference type="EMBL" id="JOJP01000001">
    <property type="protein sequence ID" value="KEI72525.1"/>
    <property type="molecule type" value="Genomic_DNA"/>
</dbReference>
<protein>
    <submittedName>
        <fullName evidence="3">Flavoprotein</fullName>
    </submittedName>
</protein>
<proteinExistence type="predicted"/>
<sequence length="200" mass="22285">MKLAIISGSHRLESQSERISRALADRVNELSLFDSVEILSLAGNPLPLWDESIWSGDEEWKARLAPWRQKLKEADALIVVAPEWNGMVPAGLKNFFLLFGTAELGHKPALITAISAGQGGAYPVVELRTSSYKNSRICYLPDHLIVRHVGQVFTGDDPEGDQHLWERAEYCLNLLKAYSTGLTQVRESGVVDHKTFRNGM</sequence>
<reference evidence="3 4" key="1">
    <citation type="submission" date="2014-06" db="EMBL/GenBank/DDBJ databases">
        <title>Whole Genome Sequences of Three Symbiotic Endozoicomonas Bacteria.</title>
        <authorList>
            <person name="Neave M.J."/>
            <person name="Apprill A."/>
            <person name="Voolstra C.R."/>
        </authorList>
    </citation>
    <scope>NUCLEOTIDE SEQUENCE [LARGE SCALE GENOMIC DNA]</scope>
    <source>
        <strain evidence="3 4">DSM 22380</strain>
    </source>
</reference>
<dbReference type="AlphaFoldDB" id="A0A081KEE9"/>
<evidence type="ECO:0000313" key="3">
    <source>
        <dbReference type="EMBL" id="KEI72525.1"/>
    </source>
</evidence>
<gene>
    <name evidence="3" type="ORF">GV64_18920</name>
</gene>
<dbReference type="InterPro" id="IPR050712">
    <property type="entry name" value="NAD(P)H-dep_reductase"/>
</dbReference>
<dbReference type="RefSeq" id="WP_020584883.1">
    <property type="nucleotide sequence ID" value="NZ_JOJP01000001.1"/>
</dbReference>
<keyword evidence="4" id="KW-1185">Reference proteome</keyword>
<dbReference type="GO" id="GO:0010181">
    <property type="term" value="F:FMN binding"/>
    <property type="evidence" value="ECO:0007669"/>
    <property type="project" value="TreeGrafter"/>
</dbReference>
<keyword evidence="1" id="KW-0288">FMN</keyword>
<evidence type="ECO:0000313" key="4">
    <source>
        <dbReference type="Proteomes" id="UP000027997"/>
    </source>
</evidence>
<dbReference type="GO" id="GO:0005829">
    <property type="term" value="C:cytosol"/>
    <property type="evidence" value="ECO:0007669"/>
    <property type="project" value="TreeGrafter"/>
</dbReference>
<dbReference type="Proteomes" id="UP000027997">
    <property type="component" value="Unassembled WGS sequence"/>
</dbReference>
<organism evidence="3 4">
    <name type="scientific">Endozoicomonas elysicola</name>
    <dbReference type="NCBI Taxonomy" id="305900"/>
    <lineage>
        <taxon>Bacteria</taxon>
        <taxon>Pseudomonadati</taxon>
        <taxon>Pseudomonadota</taxon>
        <taxon>Gammaproteobacteria</taxon>
        <taxon>Oceanospirillales</taxon>
        <taxon>Endozoicomonadaceae</taxon>
        <taxon>Endozoicomonas</taxon>
    </lineage>
</organism>
<dbReference type="STRING" id="305900.GV64_18920"/>
<dbReference type="SUPFAM" id="SSF52218">
    <property type="entry name" value="Flavoproteins"/>
    <property type="match status" value="1"/>
</dbReference>
<evidence type="ECO:0000259" key="2">
    <source>
        <dbReference type="Pfam" id="PF03358"/>
    </source>
</evidence>
<feature type="domain" description="NADPH-dependent FMN reductase-like" evidence="2">
    <location>
        <begin position="1"/>
        <end position="146"/>
    </location>
</feature>
<dbReference type="Pfam" id="PF03358">
    <property type="entry name" value="FMN_red"/>
    <property type="match status" value="1"/>
</dbReference>